<evidence type="ECO:0000256" key="9">
    <source>
        <dbReference type="PIRSR" id="PIRSR000350-3"/>
    </source>
</evidence>
<dbReference type="Gene3D" id="3.30.390.30">
    <property type="match status" value="1"/>
</dbReference>
<feature type="binding site" evidence="9">
    <location>
        <begin position="172"/>
        <end position="174"/>
    </location>
    <ligand>
        <name>FAD</name>
        <dbReference type="ChEBI" id="CHEBI:57692"/>
    </ligand>
</feature>
<keyword evidence="3 9" id="KW-0274">FAD</keyword>
<evidence type="ECO:0000256" key="1">
    <source>
        <dbReference type="ARBA" id="ARBA00007532"/>
    </source>
</evidence>
<feature type="binding site" evidence="9">
    <location>
        <begin position="211"/>
        <end position="218"/>
    </location>
    <ligand>
        <name>NAD(+)</name>
        <dbReference type="ChEBI" id="CHEBI:57540"/>
    </ligand>
</feature>
<keyword evidence="5 9" id="KW-0520">NAD</keyword>
<evidence type="ECO:0000259" key="12">
    <source>
        <dbReference type="Pfam" id="PF02852"/>
    </source>
</evidence>
<dbReference type="PROSITE" id="PS00076">
    <property type="entry name" value="PYRIDINE_REDOX_1"/>
    <property type="match status" value="1"/>
</dbReference>
<dbReference type="InterPro" id="IPR023753">
    <property type="entry name" value="FAD/NAD-binding_dom"/>
</dbReference>
<dbReference type="InterPro" id="IPR050151">
    <property type="entry name" value="Class-I_Pyr_Nuc-Dis_Oxidored"/>
</dbReference>
<evidence type="ECO:0000256" key="11">
    <source>
        <dbReference type="RuleBase" id="RU003692"/>
    </source>
</evidence>
<dbReference type="InterPro" id="IPR004099">
    <property type="entry name" value="Pyr_nucl-diS_OxRdtase_dimer"/>
</dbReference>
<dbReference type="PIRSF" id="PIRSF000350">
    <property type="entry name" value="Mercury_reductase_MerA"/>
    <property type="match status" value="1"/>
</dbReference>
<keyword evidence="9" id="KW-0547">Nucleotide-binding</keyword>
<dbReference type="PRINTS" id="PR00368">
    <property type="entry name" value="FADPNR"/>
</dbReference>
<evidence type="ECO:0000256" key="2">
    <source>
        <dbReference type="ARBA" id="ARBA00022630"/>
    </source>
</evidence>
<dbReference type="GO" id="GO:0050660">
    <property type="term" value="F:flavin adenine dinucleotide binding"/>
    <property type="evidence" value="ECO:0007669"/>
    <property type="project" value="InterPro"/>
</dbReference>
<comment type="cofactor">
    <cofactor evidence="9 11">
        <name>FAD</name>
        <dbReference type="ChEBI" id="CHEBI:57692"/>
    </cofactor>
    <text evidence="9 11">Binds 1 FAD per subunit.</text>
</comment>
<dbReference type="InterPro" id="IPR001100">
    <property type="entry name" value="Pyr_nuc-diS_OxRdtase"/>
</dbReference>
<evidence type="ECO:0000256" key="8">
    <source>
        <dbReference type="PIRSR" id="PIRSR000350-2"/>
    </source>
</evidence>
<dbReference type="NCBIfam" id="TIGR01350">
    <property type="entry name" value="lipoamide_DH"/>
    <property type="match status" value="1"/>
</dbReference>
<name>A0A7S3IFF4_9SPIT</name>
<keyword evidence="7 11" id="KW-0676">Redox-active center</keyword>
<evidence type="ECO:0000313" key="14">
    <source>
        <dbReference type="EMBL" id="CAE0321258.1"/>
    </source>
</evidence>
<dbReference type="AlphaFoldDB" id="A0A7S3IFF4"/>
<reference evidence="14" key="1">
    <citation type="submission" date="2021-01" db="EMBL/GenBank/DDBJ databases">
        <authorList>
            <person name="Corre E."/>
            <person name="Pelletier E."/>
            <person name="Niang G."/>
            <person name="Scheremetjew M."/>
            <person name="Finn R."/>
            <person name="Kale V."/>
            <person name="Holt S."/>
            <person name="Cochrane G."/>
            <person name="Meng A."/>
            <person name="Brown T."/>
            <person name="Cohen L."/>
        </authorList>
    </citation>
    <scope>NUCLEOTIDE SEQUENCE</scope>
    <source>
        <strain evidence="14">S3</strain>
    </source>
</reference>
<dbReference type="PANTHER" id="PTHR22912">
    <property type="entry name" value="DISULFIDE OXIDOREDUCTASE"/>
    <property type="match status" value="1"/>
</dbReference>
<feature type="disulfide bond" description="Redox-active" evidence="10">
    <location>
        <begin position="70"/>
        <end position="75"/>
    </location>
</feature>
<feature type="domain" description="Pyridine nucleotide-disulphide oxidoreductase dimerisation" evidence="12">
    <location>
        <begin position="377"/>
        <end position="485"/>
    </location>
</feature>
<dbReference type="GO" id="GO:0005739">
    <property type="term" value="C:mitochondrion"/>
    <property type="evidence" value="ECO:0007669"/>
    <property type="project" value="TreeGrafter"/>
</dbReference>
<evidence type="ECO:0000256" key="3">
    <source>
        <dbReference type="ARBA" id="ARBA00022827"/>
    </source>
</evidence>
<dbReference type="FunFam" id="3.30.390.30:FF:000001">
    <property type="entry name" value="Dihydrolipoyl dehydrogenase"/>
    <property type="match status" value="1"/>
</dbReference>
<organism evidence="14">
    <name type="scientific">Strombidium inclinatum</name>
    <dbReference type="NCBI Taxonomy" id="197538"/>
    <lineage>
        <taxon>Eukaryota</taxon>
        <taxon>Sar</taxon>
        <taxon>Alveolata</taxon>
        <taxon>Ciliophora</taxon>
        <taxon>Intramacronucleata</taxon>
        <taxon>Spirotrichea</taxon>
        <taxon>Oligotrichia</taxon>
        <taxon>Strombidiidae</taxon>
        <taxon>Strombidium</taxon>
    </lineage>
</organism>
<evidence type="ECO:0000259" key="13">
    <source>
        <dbReference type="Pfam" id="PF07992"/>
    </source>
</evidence>
<feature type="binding site" evidence="9">
    <location>
        <begin position="349"/>
        <end position="352"/>
    </location>
    <ligand>
        <name>FAD</name>
        <dbReference type="ChEBI" id="CHEBI:57692"/>
    </ligand>
</feature>
<dbReference type="InterPro" id="IPR036188">
    <property type="entry name" value="FAD/NAD-bd_sf"/>
</dbReference>
<dbReference type="SUPFAM" id="SSF51905">
    <property type="entry name" value="FAD/NAD(P)-binding domain"/>
    <property type="match status" value="1"/>
</dbReference>
<feature type="binding site" evidence="9">
    <location>
        <position position="343"/>
    </location>
    <ligand>
        <name>FAD</name>
        <dbReference type="ChEBI" id="CHEBI:57692"/>
    </ligand>
</feature>
<proteinExistence type="inferred from homology"/>
<dbReference type="Pfam" id="PF07992">
    <property type="entry name" value="Pyr_redox_2"/>
    <property type="match status" value="1"/>
</dbReference>
<evidence type="ECO:0000256" key="4">
    <source>
        <dbReference type="ARBA" id="ARBA00023002"/>
    </source>
</evidence>
<evidence type="ECO:0000256" key="6">
    <source>
        <dbReference type="ARBA" id="ARBA00023157"/>
    </source>
</evidence>
<dbReference type="SUPFAM" id="SSF55424">
    <property type="entry name" value="FAD/NAD-linked reductases, dimerisation (C-terminal) domain"/>
    <property type="match status" value="1"/>
</dbReference>
<dbReference type="GO" id="GO:0004148">
    <property type="term" value="F:dihydrolipoyl dehydrogenase (NADH) activity"/>
    <property type="evidence" value="ECO:0007669"/>
    <property type="project" value="UniProtKB-EC"/>
</dbReference>
<evidence type="ECO:0000256" key="7">
    <source>
        <dbReference type="ARBA" id="ARBA00023284"/>
    </source>
</evidence>
<dbReference type="Gene3D" id="3.50.50.60">
    <property type="entry name" value="FAD/NAD(P)-binding domain"/>
    <property type="match status" value="2"/>
</dbReference>
<dbReference type="Pfam" id="PF02852">
    <property type="entry name" value="Pyr_redox_dim"/>
    <property type="match status" value="1"/>
</dbReference>
<evidence type="ECO:0000256" key="10">
    <source>
        <dbReference type="PIRSR" id="PIRSR000350-4"/>
    </source>
</evidence>
<feature type="binding site" evidence="9">
    <location>
        <position position="79"/>
    </location>
    <ligand>
        <name>FAD</name>
        <dbReference type="ChEBI" id="CHEBI:57692"/>
    </ligand>
</feature>
<dbReference type="InterPro" id="IPR016156">
    <property type="entry name" value="FAD/NAD-linked_Rdtase_dimer_sf"/>
</dbReference>
<feature type="active site" description="Proton acceptor" evidence="8">
    <location>
        <position position="475"/>
    </location>
</feature>
<sequence>MLNKSMTRVNAAFVNSVLSRSLATRGFAVKEYDLAVIGGGPGGYVAAIKAGQKGLKTVCIEGRGALGGTCLNVGCIPSKALLNTTHKLHEAQHDFKKYGISVDNVGIDFNKMMENKDNIVGGLTSGIEYLLKKNKVDYIKGWGSFTDANTIDVNLNDGGSDQLKVKNTIIATGSDAAHLPKGVLDIDEEYVITSTGALSLKEIPKKMVVVGGGVIGLEMGSVYNRLGCEVTVLQHTDVVCPFLDRQIANSFQKILQKQGLKILTNSRLIDGVNNKENGVSINIETPKGQQTLETDVVLLSIGRKPHTVGLNLEKAGLATNDWGQVEVNHFCQTKVPHIYAIGDVAPGAMLAHKAEEEGVCAVEHMVDGSGHVNYDAIPGVIYTNPEVANVGKSEEELKAAGIEYNVGTFPFMANSRARANMDTDGMVKILACKKTDKLLGAWILGANAGELIHELVLAMEYGGASEDVSRACHAHPTLSEAVKEACLAAHFKPIHF</sequence>
<dbReference type="EC" id="1.8.1.4" evidence="11"/>
<dbReference type="InterPro" id="IPR012999">
    <property type="entry name" value="Pyr_OxRdtase_I_AS"/>
</dbReference>
<comment type="catalytic activity">
    <reaction evidence="11">
        <text>N(6)-[(R)-dihydrolipoyl]-L-lysyl-[protein] + NAD(+) = N(6)-[(R)-lipoyl]-L-lysyl-[protein] + NADH + H(+)</text>
        <dbReference type="Rhea" id="RHEA:15045"/>
        <dbReference type="Rhea" id="RHEA-COMP:10474"/>
        <dbReference type="Rhea" id="RHEA-COMP:10475"/>
        <dbReference type="ChEBI" id="CHEBI:15378"/>
        <dbReference type="ChEBI" id="CHEBI:57540"/>
        <dbReference type="ChEBI" id="CHEBI:57945"/>
        <dbReference type="ChEBI" id="CHEBI:83099"/>
        <dbReference type="ChEBI" id="CHEBI:83100"/>
        <dbReference type="EC" id="1.8.1.4"/>
    </reaction>
</comment>
<keyword evidence="4 11" id="KW-0560">Oxidoreductase</keyword>
<feature type="domain" description="FAD/NAD(P)-binding" evidence="13">
    <location>
        <begin position="32"/>
        <end position="358"/>
    </location>
</feature>
<dbReference type="InterPro" id="IPR006258">
    <property type="entry name" value="Lipoamide_DH"/>
</dbReference>
<protein>
    <recommendedName>
        <fullName evidence="11">Dihydrolipoyl dehydrogenase</fullName>
        <ecNumber evidence="11">1.8.1.4</ecNumber>
    </recommendedName>
</protein>
<feature type="binding site" evidence="9">
    <location>
        <position position="302"/>
    </location>
    <ligand>
        <name>NAD(+)</name>
        <dbReference type="ChEBI" id="CHEBI:57540"/>
    </ligand>
</feature>
<dbReference type="FunFam" id="3.50.50.60:FF:000001">
    <property type="entry name" value="Dihydrolipoyl dehydrogenase, mitochondrial"/>
    <property type="match status" value="1"/>
</dbReference>
<keyword evidence="6" id="KW-1015">Disulfide bond</keyword>
<keyword evidence="2 11" id="KW-0285">Flavoprotein</keyword>
<feature type="binding site" evidence="9">
    <location>
        <position position="143"/>
    </location>
    <ligand>
        <name>FAD</name>
        <dbReference type="ChEBI" id="CHEBI:57692"/>
    </ligand>
</feature>
<dbReference type="GO" id="GO:0045252">
    <property type="term" value="C:oxoglutarate dehydrogenase complex"/>
    <property type="evidence" value="ECO:0007669"/>
    <property type="project" value="TreeGrafter"/>
</dbReference>
<comment type="miscellaneous">
    <text evidence="11">The active site is a redox-active disulfide bond.</text>
</comment>
<dbReference type="GO" id="GO:0006103">
    <property type="term" value="P:2-oxoglutarate metabolic process"/>
    <property type="evidence" value="ECO:0007669"/>
    <property type="project" value="TreeGrafter"/>
</dbReference>
<comment type="similarity">
    <text evidence="1 11">Belongs to the class-I pyridine nucleotide-disulfide oxidoreductase family.</text>
</comment>
<dbReference type="PANTHER" id="PTHR22912:SF223">
    <property type="entry name" value="DIHYDROLIPOYL DEHYDROGENASE 1, MITOCHONDRIAL"/>
    <property type="match status" value="1"/>
</dbReference>
<evidence type="ECO:0000256" key="5">
    <source>
        <dbReference type="ARBA" id="ARBA00023027"/>
    </source>
</evidence>
<gene>
    <name evidence="14" type="ORF">SINC0208_LOCUS1839</name>
</gene>
<dbReference type="EMBL" id="HBIH01004303">
    <property type="protein sequence ID" value="CAE0321258.1"/>
    <property type="molecule type" value="Transcribed_RNA"/>
</dbReference>
<dbReference type="PRINTS" id="PR00411">
    <property type="entry name" value="PNDRDTASEI"/>
</dbReference>
<accession>A0A7S3IFF4</accession>